<evidence type="ECO:0000256" key="1">
    <source>
        <dbReference type="ARBA" id="ARBA00004123"/>
    </source>
</evidence>
<dbReference type="Gene3D" id="3.30.890.10">
    <property type="entry name" value="Methyl-cpg-binding Protein 2, Chain A"/>
    <property type="match status" value="1"/>
</dbReference>
<comment type="subcellular location">
    <subcellularLocation>
        <location evidence="1">Nucleus</location>
    </subcellularLocation>
</comment>
<evidence type="ECO:0000256" key="4">
    <source>
        <dbReference type="ARBA" id="ARBA00022833"/>
    </source>
</evidence>
<evidence type="ECO:0000259" key="10">
    <source>
        <dbReference type="PROSITE" id="PS50982"/>
    </source>
</evidence>
<feature type="compositionally biased region" description="Basic and acidic residues" evidence="9">
    <location>
        <begin position="419"/>
        <end position="430"/>
    </location>
</feature>
<sequence length="844" mass="94794">MRHDPTPHPLAGRSGLGPPFAPPNWTWKAGQRLSDMYFCSPEGRRIRSQRQLQDYLASIPNPPPFSQFCWRITPEDIKPGPLPGVEAWNKKRLKRAMEEKKAKDGNTSPKRKQPEQGDDMLLNNAKRMKTEFQKVHVMYRPQVKADMSPPRYAVDHPYNLQSNVLPPRVVPFEVDNPTLGRRRKKSEARTVGALKYSFQSILLSPSSYKWLSNGNEVCQQFLHEAGRLNEKSAAEKTQLRQLLLKRELEGSNFSLYDTPVLCVFVSILRNEDPPSSLGKAELVSLCANWHCKHKQYWCALETGKLRLLSPPKELAPPKDKLIGRGNNLNGVLEGDHAKEPQIHLPSSNSHGEDVRPVLQQNSDVAGMDNTATVTTMDAGNNTMQKDNVEEFTALSYFQNFKNAESSLSSHVNLNGIPETGKDGEGPDKVHNRSAGEAGGGHDGMFADGARQIKVEKQADYQDGLQDIPGFAKRDLGQREKGVDGVIVGKRGKKGRIPTHFPVPECDPGSTICLCKSCIGDPSFCRGCTCSFCKVAIWPDEKWKMLECAVCGHVCHFLCAFNQQKAGVFKESGLDGEWECPGCAHRSDLLAFWRSRVKSAVSVSQVEEIEKHLLLAVLVLKDSEREAFQPLQCKVMEAHQLVQQDSPKTVLLDLLQVIQKELDNLADEEGTLAGEDAEWAQEAMETGKDYYNWHDEERKISALQKEAKAEYEEWKQAEKAAEAQRALLAEYVQRADAEARAHAQHATMLSLQAYKGRRRMQVMKLVQAKMGVTLEQVELQRADLHHLTTKLQQLQHDVAYFEAPGTNKESLPALSKLLEQLMAQREIVESARFKLDYMVSLYGSR</sequence>
<evidence type="ECO:0000313" key="12">
    <source>
        <dbReference type="Proteomes" id="UP001497444"/>
    </source>
</evidence>
<evidence type="ECO:0000256" key="3">
    <source>
        <dbReference type="ARBA" id="ARBA00022771"/>
    </source>
</evidence>
<keyword evidence="8" id="KW-0539">Nucleus</keyword>
<keyword evidence="3" id="KW-0863">Zinc-finger</keyword>
<evidence type="ECO:0000313" key="11">
    <source>
        <dbReference type="EMBL" id="CAK9270698.1"/>
    </source>
</evidence>
<dbReference type="PANTHER" id="PTHR33345">
    <property type="entry name" value="ADAPTER PROTEIN, PUTATIVE-RELATED"/>
    <property type="match status" value="1"/>
</dbReference>
<proteinExistence type="predicted"/>
<keyword evidence="6" id="KW-0238">DNA-binding</keyword>
<dbReference type="InterPro" id="IPR001739">
    <property type="entry name" value="Methyl_CpG_DNA-bd"/>
</dbReference>
<keyword evidence="5" id="KW-0805">Transcription regulation</keyword>
<dbReference type="InterPro" id="IPR032881">
    <property type="entry name" value="Oberon-like_PHD"/>
</dbReference>
<evidence type="ECO:0000256" key="8">
    <source>
        <dbReference type="ARBA" id="ARBA00023242"/>
    </source>
</evidence>
<feature type="region of interest" description="Disordered" evidence="9">
    <location>
        <begin position="417"/>
        <end position="442"/>
    </location>
</feature>
<dbReference type="InterPro" id="IPR016177">
    <property type="entry name" value="DNA-bd_dom_sf"/>
</dbReference>
<feature type="region of interest" description="Disordered" evidence="9">
    <location>
        <begin position="1"/>
        <end position="23"/>
    </location>
</feature>
<reference evidence="11" key="1">
    <citation type="submission" date="2024-02" db="EMBL/GenBank/DDBJ databases">
        <authorList>
            <consortium name="ELIXIR-Norway"/>
            <consortium name="Elixir Norway"/>
        </authorList>
    </citation>
    <scope>NUCLEOTIDE SEQUENCE</scope>
</reference>
<dbReference type="PROSITE" id="PS50982">
    <property type="entry name" value="MBD"/>
    <property type="match status" value="1"/>
</dbReference>
<keyword evidence="7" id="KW-0804">Transcription</keyword>
<dbReference type="CDD" id="cd15489">
    <property type="entry name" value="PHD_SF"/>
    <property type="match status" value="1"/>
</dbReference>
<evidence type="ECO:0000256" key="2">
    <source>
        <dbReference type="ARBA" id="ARBA00022723"/>
    </source>
</evidence>
<dbReference type="Proteomes" id="UP001497444">
    <property type="component" value="Chromosome 3"/>
</dbReference>
<dbReference type="SUPFAM" id="SSF54171">
    <property type="entry name" value="DNA-binding domain"/>
    <property type="match status" value="1"/>
</dbReference>
<organism evidence="11 12">
    <name type="scientific">Sphagnum jensenii</name>
    <dbReference type="NCBI Taxonomy" id="128206"/>
    <lineage>
        <taxon>Eukaryota</taxon>
        <taxon>Viridiplantae</taxon>
        <taxon>Streptophyta</taxon>
        <taxon>Embryophyta</taxon>
        <taxon>Bryophyta</taxon>
        <taxon>Sphagnophytina</taxon>
        <taxon>Sphagnopsida</taxon>
        <taxon>Sphagnales</taxon>
        <taxon>Sphagnaceae</taxon>
        <taxon>Sphagnum</taxon>
    </lineage>
</organism>
<dbReference type="Pfam" id="PF07227">
    <property type="entry name" value="PHD_Oberon"/>
    <property type="match status" value="1"/>
</dbReference>
<evidence type="ECO:0000256" key="9">
    <source>
        <dbReference type="SAM" id="MobiDB-lite"/>
    </source>
</evidence>
<feature type="region of interest" description="Disordered" evidence="9">
    <location>
        <begin position="96"/>
        <end position="118"/>
    </location>
</feature>
<feature type="domain" description="MBD" evidence="10">
    <location>
        <begin position="11"/>
        <end position="75"/>
    </location>
</feature>
<evidence type="ECO:0000256" key="7">
    <source>
        <dbReference type="ARBA" id="ARBA00023163"/>
    </source>
</evidence>
<name>A0ABP0WV29_9BRYO</name>
<keyword evidence="2" id="KW-0479">Metal-binding</keyword>
<dbReference type="EMBL" id="OZ020098">
    <property type="protein sequence ID" value="CAK9270698.1"/>
    <property type="molecule type" value="Genomic_DNA"/>
</dbReference>
<evidence type="ECO:0000256" key="6">
    <source>
        <dbReference type="ARBA" id="ARBA00023125"/>
    </source>
</evidence>
<dbReference type="PANTHER" id="PTHR33345:SF6">
    <property type="entry name" value="OS03G0747200 PROTEIN"/>
    <property type="match status" value="1"/>
</dbReference>
<gene>
    <name evidence="11" type="ORF">CSSPJE1EN1_LOCUS16176</name>
</gene>
<keyword evidence="4" id="KW-0862">Zinc</keyword>
<evidence type="ECO:0000256" key="5">
    <source>
        <dbReference type="ARBA" id="ARBA00023015"/>
    </source>
</evidence>
<accession>A0ABP0WV29</accession>
<keyword evidence="12" id="KW-1185">Reference proteome</keyword>
<protein>
    <recommendedName>
        <fullName evidence="10">MBD domain-containing protein</fullName>
    </recommendedName>
</protein>